<feature type="signal peptide" evidence="1">
    <location>
        <begin position="1"/>
        <end position="21"/>
    </location>
</feature>
<protein>
    <submittedName>
        <fullName evidence="3">Uncharacterized protein LOC106745323</fullName>
    </submittedName>
</protein>
<name>A0A6P3XDR9_DINQU</name>
<keyword evidence="1" id="KW-0732">Signal</keyword>
<reference evidence="3" key="1">
    <citation type="submission" date="2025-08" db="UniProtKB">
        <authorList>
            <consortium name="RefSeq"/>
        </authorList>
    </citation>
    <scope>IDENTIFICATION</scope>
</reference>
<sequence length="163" mass="18720">MMRIYFLAVLILRCVSYPATSELTTWLMQGDLFTDEEATSQLIQLDTHKTYYPVNTIAEVSYTARRGEVISCVIAAAVHQHGHVHVIEGGYKTRKVRVRYTTMNGRPDILFVLIQAVKREPVFVEGNVARSTRLSIVHEPIRNWTIEEVRNSMRNFSSSFFPL</sequence>
<dbReference type="Proteomes" id="UP000515204">
    <property type="component" value="Unplaced"/>
</dbReference>
<feature type="chain" id="PRO_5027665388" evidence="1">
    <location>
        <begin position="22"/>
        <end position="163"/>
    </location>
</feature>
<dbReference type="RefSeq" id="XP_014476323.1">
    <property type="nucleotide sequence ID" value="XM_014620837.1"/>
</dbReference>
<dbReference type="OrthoDB" id="7682755at2759"/>
<organism evidence="2 3">
    <name type="scientific">Dinoponera quadriceps</name>
    <name type="common">South American ant</name>
    <dbReference type="NCBI Taxonomy" id="609295"/>
    <lineage>
        <taxon>Eukaryota</taxon>
        <taxon>Metazoa</taxon>
        <taxon>Ecdysozoa</taxon>
        <taxon>Arthropoda</taxon>
        <taxon>Hexapoda</taxon>
        <taxon>Insecta</taxon>
        <taxon>Pterygota</taxon>
        <taxon>Neoptera</taxon>
        <taxon>Endopterygota</taxon>
        <taxon>Hymenoptera</taxon>
        <taxon>Apocrita</taxon>
        <taxon>Aculeata</taxon>
        <taxon>Formicoidea</taxon>
        <taxon>Formicidae</taxon>
        <taxon>Ponerinae</taxon>
        <taxon>Ponerini</taxon>
        <taxon>Dinoponera</taxon>
    </lineage>
</organism>
<proteinExistence type="predicted"/>
<keyword evidence="2" id="KW-1185">Reference proteome</keyword>
<evidence type="ECO:0000313" key="2">
    <source>
        <dbReference type="Proteomes" id="UP000515204"/>
    </source>
</evidence>
<accession>A0A6P3XDR9</accession>
<evidence type="ECO:0000313" key="3">
    <source>
        <dbReference type="RefSeq" id="XP_014476323.1"/>
    </source>
</evidence>
<gene>
    <name evidence="3" type="primary">LOC106745323</name>
</gene>
<dbReference type="AlphaFoldDB" id="A0A6P3XDR9"/>
<evidence type="ECO:0000256" key="1">
    <source>
        <dbReference type="SAM" id="SignalP"/>
    </source>
</evidence>
<dbReference type="KEGG" id="dqu:106745323"/>
<dbReference type="GeneID" id="106745323"/>